<keyword evidence="1 4" id="KW-0328">Glycosyltransferase</keyword>
<protein>
    <submittedName>
        <fullName evidence="4">UDP-D-galactose:(Glucosyl)LPS alpha-1,3-D-galactosyltransferase</fullName>
        <ecNumber evidence="4">2.4.1.44</ecNumber>
    </submittedName>
</protein>
<reference evidence="4 5" key="1">
    <citation type="submission" date="2020-08" db="EMBL/GenBank/DDBJ databases">
        <title>Sequencing the genomes of 1000 actinobacteria strains.</title>
        <authorList>
            <person name="Klenk H.-P."/>
        </authorList>
    </citation>
    <scope>NUCLEOTIDE SEQUENCE [LARGE SCALE GENOMIC DNA]</scope>
    <source>
        <strain evidence="4 5">DSM 45362</strain>
    </source>
</reference>
<dbReference type="AlphaFoldDB" id="A0A841BYI9"/>
<evidence type="ECO:0000313" key="4">
    <source>
        <dbReference type="EMBL" id="MBB5872626.1"/>
    </source>
</evidence>
<dbReference type="SUPFAM" id="SSF53448">
    <property type="entry name" value="Nucleotide-diphospho-sugar transferases"/>
    <property type="match status" value="1"/>
</dbReference>
<dbReference type="PANTHER" id="PTHR13778:SF47">
    <property type="entry name" value="LIPOPOLYSACCHARIDE 1,3-GALACTOSYLTRANSFERASE"/>
    <property type="match status" value="1"/>
</dbReference>
<keyword evidence="5" id="KW-1185">Reference proteome</keyword>
<evidence type="ECO:0000313" key="5">
    <source>
        <dbReference type="Proteomes" id="UP000587527"/>
    </source>
</evidence>
<accession>A0A841BYI9</accession>
<evidence type="ECO:0000256" key="3">
    <source>
        <dbReference type="ARBA" id="ARBA00022723"/>
    </source>
</evidence>
<dbReference type="RefSeq" id="WP_184842557.1">
    <property type="nucleotide sequence ID" value="NZ_JACHMN010000003.1"/>
</dbReference>
<dbReference type="EC" id="2.4.1.44" evidence="4"/>
<dbReference type="Gene3D" id="3.90.550.10">
    <property type="entry name" value="Spore Coat Polysaccharide Biosynthesis Protein SpsA, Chain A"/>
    <property type="match status" value="1"/>
</dbReference>
<dbReference type="Proteomes" id="UP000587527">
    <property type="component" value="Unassembled WGS sequence"/>
</dbReference>
<proteinExistence type="predicted"/>
<dbReference type="Pfam" id="PF01501">
    <property type="entry name" value="Glyco_transf_8"/>
    <property type="match status" value="1"/>
</dbReference>
<dbReference type="InterPro" id="IPR029044">
    <property type="entry name" value="Nucleotide-diphossugar_trans"/>
</dbReference>
<sequence>MDIAFAFDETYADHAQVAIETVLETHPHRDDLTMWLLTSEEAAKRRERSLERQLAGRARLRLLTAGDEFRSLPSSKHQELTYITPGMYLRLLLPELIGDGAQRLLYLDADIQVWSDLSPLWEVPMDDEVPLAAVRDAFSGTFESYGGMPGVDERHDPQAPYFNSGVLLINLPVWRRQRITEQCLAYLAEHDGNLRFPDQDALNLAAYGRWVRLPHYWNHMHSHRMEPALNEQDPAAVWDMRIMHFAGKRKPWTEDFLPGVRQERYRTLLGRVHAFAAE</sequence>
<evidence type="ECO:0000256" key="2">
    <source>
        <dbReference type="ARBA" id="ARBA00022679"/>
    </source>
</evidence>
<gene>
    <name evidence="4" type="ORF">F4553_006060</name>
</gene>
<dbReference type="GO" id="GO:0008918">
    <property type="term" value="F:lipopolysaccharide 3-alpha-galactosyltransferase activity"/>
    <property type="evidence" value="ECO:0007669"/>
    <property type="project" value="UniProtKB-EC"/>
</dbReference>
<organism evidence="4 5">
    <name type="scientific">Allocatelliglobosispora scoriae</name>
    <dbReference type="NCBI Taxonomy" id="643052"/>
    <lineage>
        <taxon>Bacteria</taxon>
        <taxon>Bacillati</taxon>
        <taxon>Actinomycetota</taxon>
        <taxon>Actinomycetes</taxon>
        <taxon>Micromonosporales</taxon>
        <taxon>Micromonosporaceae</taxon>
        <taxon>Allocatelliglobosispora</taxon>
    </lineage>
</organism>
<dbReference type="CDD" id="cd04194">
    <property type="entry name" value="GT8_A4GalT_like"/>
    <property type="match status" value="1"/>
</dbReference>
<dbReference type="GO" id="GO:0046872">
    <property type="term" value="F:metal ion binding"/>
    <property type="evidence" value="ECO:0007669"/>
    <property type="project" value="UniProtKB-KW"/>
</dbReference>
<keyword evidence="3" id="KW-0479">Metal-binding</keyword>
<dbReference type="EMBL" id="JACHMN010000003">
    <property type="protein sequence ID" value="MBB5872626.1"/>
    <property type="molecule type" value="Genomic_DNA"/>
</dbReference>
<comment type="caution">
    <text evidence="4">The sequence shown here is derived from an EMBL/GenBank/DDBJ whole genome shotgun (WGS) entry which is preliminary data.</text>
</comment>
<keyword evidence="2 4" id="KW-0808">Transferase</keyword>
<name>A0A841BYI9_9ACTN</name>
<dbReference type="InterPro" id="IPR002495">
    <property type="entry name" value="Glyco_trans_8"/>
</dbReference>
<evidence type="ECO:0000256" key="1">
    <source>
        <dbReference type="ARBA" id="ARBA00022676"/>
    </source>
</evidence>
<dbReference type="InterPro" id="IPR050748">
    <property type="entry name" value="Glycosyltrans_8_dom-fam"/>
</dbReference>
<dbReference type="PANTHER" id="PTHR13778">
    <property type="entry name" value="GLYCOSYLTRANSFERASE 8 DOMAIN-CONTAINING PROTEIN"/>
    <property type="match status" value="1"/>
</dbReference>